<evidence type="ECO:0000313" key="3">
    <source>
        <dbReference type="Proteomes" id="UP001152803"/>
    </source>
</evidence>
<feature type="region of interest" description="Disordered" evidence="1">
    <location>
        <begin position="1"/>
        <end position="39"/>
    </location>
</feature>
<accession>A0A9Q1DQD7</accession>
<proteinExistence type="predicted"/>
<sequence>MSLQRRSCCRRGPTPAPPARTSHHRRRRRRGGTGRSHSLFELNQRTLSQWFSRRQKAWERAVLQRDVVGTRIPDSVRRSTSA</sequence>
<dbReference type="OrthoDB" id="8955728at2759"/>
<protein>
    <submittedName>
        <fullName evidence="2">Uncharacterized protein</fullName>
    </submittedName>
</protein>
<dbReference type="AlphaFoldDB" id="A0A9Q1DQD7"/>
<reference evidence="2" key="1">
    <citation type="journal article" date="2023" name="Science">
        <title>Genome structures resolve the early diversification of teleost fishes.</title>
        <authorList>
            <person name="Parey E."/>
            <person name="Louis A."/>
            <person name="Montfort J."/>
            <person name="Bouchez O."/>
            <person name="Roques C."/>
            <person name="Iampietro C."/>
            <person name="Lluch J."/>
            <person name="Castinel A."/>
            <person name="Donnadieu C."/>
            <person name="Desvignes T."/>
            <person name="Floi Bucao C."/>
            <person name="Jouanno E."/>
            <person name="Wen M."/>
            <person name="Mejri S."/>
            <person name="Dirks R."/>
            <person name="Jansen H."/>
            <person name="Henkel C."/>
            <person name="Chen W.J."/>
            <person name="Zahm M."/>
            <person name="Cabau C."/>
            <person name="Klopp C."/>
            <person name="Thompson A.W."/>
            <person name="Robinson-Rechavi M."/>
            <person name="Braasch I."/>
            <person name="Lecointre G."/>
            <person name="Bobe J."/>
            <person name="Postlethwait J.H."/>
            <person name="Berthelot C."/>
            <person name="Roest Crollius H."/>
            <person name="Guiguen Y."/>
        </authorList>
    </citation>
    <scope>NUCLEOTIDE SEQUENCE</scope>
    <source>
        <strain evidence="2">Concon-B</strain>
    </source>
</reference>
<comment type="caution">
    <text evidence="2">The sequence shown here is derived from an EMBL/GenBank/DDBJ whole genome shotgun (WGS) entry which is preliminary data.</text>
</comment>
<gene>
    <name evidence="2" type="ORF">COCON_G00084110</name>
</gene>
<dbReference type="EMBL" id="JAFJMO010000005">
    <property type="protein sequence ID" value="KAJ8276659.1"/>
    <property type="molecule type" value="Genomic_DNA"/>
</dbReference>
<feature type="compositionally biased region" description="Basic residues" evidence="1">
    <location>
        <begin position="21"/>
        <end position="32"/>
    </location>
</feature>
<organism evidence="2 3">
    <name type="scientific">Conger conger</name>
    <name type="common">Conger eel</name>
    <name type="synonym">Muraena conger</name>
    <dbReference type="NCBI Taxonomy" id="82655"/>
    <lineage>
        <taxon>Eukaryota</taxon>
        <taxon>Metazoa</taxon>
        <taxon>Chordata</taxon>
        <taxon>Craniata</taxon>
        <taxon>Vertebrata</taxon>
        <taxon>Euteleostomi</taxon>
        <taxon>Actinopterygii</taxon>
        <taxon>Neopterygii</taxon>
        <taxon>Teleostei</taxon>
        <taxon>Anguilliformes</taxon>
        <taxon>Congridae</taxon>
        <taxon>Conger</taxon>
    </lineage>
</organism>
<keyword evidence="3" id="KW-1185">Reference proteome</keyword>
<dbReference type="Proteomes" id="UP001152803">
    <property type="component" value="Unassembled WGS sequence"/>
</dbReference>
<name>A0A9Q1DQD7_CONCO</name>
<evidence type="ECO:0000313" key="2">
    <source>
        <dbReference type="EMBL" id="KAJ8276659.1"/>
    </source>
</evidence>
<evidence type="ECO:0000256" key="1">
    <source>
        <dbReference type="SAM" id="MobiDB-lite"/>
    </source>
</evidence>